<gene>
    <name evidence="4" type="primary">paaN</name>
    <name evidence="4" type="ORF">L0C25_05180</name>
</gene>
<proteinExistence type="predicted"/>
<dbReference type="GO" id="GO:0003842">
    <property type="term" value="F:L-glutamate gamma-semialdehyde dehydrogenase activity"/>
    <property type="evidence" value="ECO:0007669"/>
    <property type="project" value="TreeGrafter"/>
</dbReference>
<dbReference type="EMBL" id="CP094970">
    <property type="protein sequence ID" value="UYM06469.1"/>
    <property type="molecule type" value="Genomic_DNA"/>
</dbReference>
<keyword evidence="5" id="KW-1185">Reference proteome</keyword>
<dbReference type="Proteomes" id="UP001164390">
    <property type="component" value="Chromosome"/>
</dbReference>
<keyword evidence="2" id="KW-0520">NAD</keyword>
<dbReference type="NCBIfam" id="TIGR02288">
    <property type="entry name" value="PaaN_2"/>
    <property type="match status" value="1"/>
</dbReference>
<evidence type="ECO:0000313" key="4">
    <source>
        <dbReference type="EMBL" id="UYM06469.1"/>
    </source>
</evidence>
<dbReference type="GO" id="GO:0010133">
    <property type="term" value="P:L-proline catabolic process to L-glutamate"/>
    <property type="evidence" value="ECO:0007669"/>
    <property type="project" value="TreeGrafter"/>
</dbReference>
<dbReference type="PANTHER" id="PTHR42862">
    <property type="entry name" value="DELTA-1-PYRROLINE-5-CARBOXYLATE DEHYDROGENASE 1, ISOFORM A-RELATED"/>
    <property type="match status" value="1"/>
</dbReference>
<dbReference type="Gene3D" id="3.40.605.10">
    <property type="entry name" value="Aldehyde Dehydrogenase, Chain A, domain 1"/>
    <property type="match status" value="1"/>
</dbReference>
<dbReference type="Pfam" id="PF00171">
    <property type="entry name" value="Aldedh"/>
    <property type="match status" value="1"/>
</dbReference>
<accession>A0AA46TKA9</accession>
<dbReference type="InterPro" id="IPR015590">
    <property type="entry name" value="Aldehyde_DH_dom"/>
</dbReference>
<organism evidence="4 5">
    <name type="scientific">Solicola gregarius</name>
    <dbReference type="NCBI Taxonomy" id="2908642"/>
    <lineage>
        <taxon>Bacteria</taxon>
        <taxon>Bacillati</taxon>
        <taxon>Actinomycetota</taxon>
        <taxon>Actinomycetes</taxon>
        <taxon>Propionibacteriales</taxon>
        <taxon>Nocardioidaceae</taxon>
        <taxon>Solicola</taxon>
    </lineage>
</organism>
<dbReference type="InterPro" id="IPR016161">
    <property type="entry name" value="Ald_DH/histidinol_DH"/>
</dbReference>
<dbReference type="InterPro" id="IPR050485">
    <property type="entry name" value="Proline_metab_enzyme"/>
</dbReference>
<evidence type="ECO:0000259" key="3">
    <source>
        <dbReference type="Pfam" id="PF00171"/>
    </source>
</evidence>
<dbReference type="AlphaFoldDB" id="A0AA46TKA9"/>
<dbReference type="Gene3D" id="3.40.309.10">
    <property type="entry name" value="Aldehyde Dehydrogenase, Chain A, domain 2"/>
    <property type="match status" value="1"/>
</dbReference>
<dbReference type="SUPFAM" id="SSF53720">
    <property type="entry name" value="ALDH-like"/>
    <property type="match status" value="1"/>
</dbReference>
<sequence>MTSAAADLDALVAKHADLLENAQRAARTREYWSAFPESPSPRVYGEDAAAEGEQAFRALLGTTLDLGQPTDGTQVGSESSPYGLEIGVRYPRASADQLVEASRIANRAWRSATPIERAAVCAEILVRINRRSFELAHAVMHTSGQAFVMAFQAGGPNAQDRGLEATAYALTEQTRHASSVLWEKPQGKRPPLRMTKEFTPVARGIGLVVCCNTFPTWNAYPGIFASLATGNTVIVKPHPHAVLPLAVTVSIAREVLAEFGFDPNVVLLAPEDDGDRLAADLALDPQIGIVDFTGSTAFGEWLERNARQALVYTEKAGVNSVIFESTDAYRAALGNLAFTLSLYSGQMCTTTQNILIPAEGVQTDEGVKTRSEFAIDLGEAMDKLLGDDEKAAALLGGIVSDDVAKRLNAASASPDLAVSNRQVNVAEWPDARIYTPVVLLAKTSDDHTYTQECFGPVSFLVETATRDEAIDAFAEMTKEQGALTAGVYSTDEAYLERVREAALDAGVSLSENLTGGVFVNQTAAFSDFHATGANPAANATYVDGHFVAGRFRFIGTRRHAPDA</sequence>
<dbReference type="InterPro" id="IPR011975">
    <property type="entry name" value="PaaN_2"/>
</dbReference>
<reference evidence="4" key="1">
    <citation type="submission" date="2022-01" db="EMBL/GenBank/DDBJ databases">
        <title>Nocardioidaceae gen. sp. A5X3R13.</title>
        <authorList>
            <person name="Lopez Marin M.A."/>
            <person name="Uhlik O."/>
        </authorList>
    </citation>
    <scope>NUCLEOTIDE SEQUENCE</scope>
    <source>
        <strain evidence="4">A5X3R13</strain>
    </source>
</reference>
<dbReference type="InterPro" id="IPR016162">
    <property type="entry name" value="Ald_DH_N"/>
</dbReference>
<keyword evidence="1" id="KW-0560">Oxidoreductase</keyword>
<evidence type="ECO:0000256" key="1">
    <source>
        <dbReference type="ARBA" id="ARBA00023002"/>
    </source>
</evidence>
<protein>
    <submittedName>
        <fullName evidence="4">Phenylacetic acid degradation protein PaaN</fullName>
    </submittedName>
</protein>
<dbReference type="GO" id="GO:0009898">
    <property type="term" value="C:cytoplasmic side of plasma membrane"/>
    <property type="evidence" value="ECO:0007669"/>
    <property type="project" value="TreeGrafter"/>
</dbReference>
<name>A0AA46TKA9_9ACTN</name>
<evidence type="ECO:0000313" key="5">
    <source>
        <dbReference type="Proteomes" id="UP001164390"/>
    </source>
</evidence>
<dbReference type="InterPro" id="IPR016163">
    <property type="entry name" value="Ald_DH_C"/>
</dbReference>
<dbReference type="RefSeq" id="WP_271635374.1">
    <property type="nucleotide sequence ID" value="NZ_CP094970.1"/>
</dbReference>
<dbReference type="KEGG" id="sgrg:L0C25_05180"/>
<feature type="domain" description="Aldehyde dehydrogenase" evidence="3">
    <location>
        <begin position="92"/>
        <end position="506"/>
    </location>
</feature>
<evidence type="ECO:0000256" key="2">
    <source>
        <dbReference type="ARBA" id="ARBA00023027"/>
    </source>
</evidence>
<dbReference type="PANTHER" id="PTHR42862:SF1">
    <property type="entry name" value="DELTA-1-PYRROLINE-5-CARBOXYLATE DEHYDROGENASE 2, ISOFORM A-RELATED"/>
    <property type="match status" value="1"/>
</dbReference>